<keyword evidence="2" id="KW-0238">DNA-binding</keyword>
<dbReference type="SUPFAM" id="SSF53697">
    <property type="entry name" value="SIS domain"/>
    <property type="match status" value="1"/>
</dbReference>
<dbReference type="Gene3D" id="1.10.10.10">
    <property type="entry name" value="Winged helix-like DNA-binding domain superfamily/Winged helix DNA-binding domain"/>
    <property type="match status" value="1"/>
</dbReference>
<dbReference type="GO" id="GO:1901135">
    <property type="term" value="P:carbohydrate derivative metabolic process"/>
    <property type="evidence" value="ECO:0007669"/>
    <property type="project" value="InterPro"/>
</dbReference>
<dbReference type="Pfam" id="PF01380">
    <property type="entry name" value="SIS"/>
    <property type="match status" value="1"/>
</dbReference>
<dbReference type="InterPro" id="IPR035472">
    <property type="entry name" value="RpiR-like_SIS"/>
</dbReference>
<dbReference type="PATRIC" id="fig|1293439.3.peg.1809"/>
<evidence type="ECO:0008006" key="8">
    <source>
        <dbReference type="Google" id="ProtNLM"/>
    </source>
</evidence>
<dbReference type="InterPro" id="IPR036388">
    <property type="entry name" value="WH-like_DNA-bd_sf"/>
</dbReference>
<feature type="domain" description="HTH rpiR-type" evidence="4">
    <location>
        <begin position="4"/>
        <end position="80"/>
    </location>
</feature>
<reference evidence="6 7" key="1">
    <citation type="submission" date="2015-03" db="EMBL/GenBank/DDBJ databases">
        <authorList>
            <person name="Lepp D."/>
            <person name="Hassan Y.I."/>
            <person name="Li X.-Z."/>
            <person name="Zhou T."/>
        </authorList>
    </citation>
    <scope>NUCLEOTIDE SEQUENCE [LARGE SCALE GENOMIC DNA]</scope>
    <source>
        <strain evidence="6 7">E84</strain>
    </source>
</reference>
<evidence type="ECO:0000313" key="6">
    <source>
        <dbReference type="EMBL" id="KKC38139.1"/>
    </source>
</evidence>
<dbReference type="Pfam" id="PF01418">
    <property type="entry name" value="HTH_6"/>
    <property type="match status" value="1"/>
</dbReference>
<feature type="domain" description="SIS" evidence="5">
    <location>
        <begin position="127"/>
        <end position="264"/>
    </location>
</feature>
<dbReference type="PROSITE" id="PS51071">
    <property type="entry name" value="HTH_RPIR"/>
    <property type="match status" value="1"/>
</dbReference>
<dbReference type="PROSITE" id="PS51464">
    <property type="entry name" value="SIS"/>
    <property type="match status" value="1"/>
</dbReference>
<dbReference type="Proteomes" id="UP000033411">
    <property type="component" value="Unassembled WGS sequence"/>
</dbReference>
<dbReference type="GO" id="GO:0097367">
    <property type="term" value="F:carbohydrate derivative binding"/>
    <property type="evidence" value="ECO:0007669"/>
    <property type="project" value="InterPro"/>
</dbReference>
<dbReference type="GO" id="GO:0003700">
    <property type="term" value="F:DNA-binding transcription factor activity"/>
    <property type="evidence" value="ECO:0007669"/>
    <property type="project" value="InterPro"/>
</dbReference>
<evidence type="ECO:0000259" key="4">
    <source>
        <dbReference type="PROSITE" id="PS51071"/>
    </source>
</evidence>
<dbReference type="InterPro" id="IPR046348">
    <property type="entry name" value="SIS_dom_sf"/>
</dbReference>
<comment type="caution">
    <text evidence="6">The sequence shown here is derived from an EMBL/GenBank/DDBJ whole genome shotgun (WGS) entry which is preliminary data.</text>
</comment>
<proteinExistence type="predicted"/>
<organism evidence="6 7">
    <name type="scientific">Devosia epidermidihirudinis</name>
    <dbReference type="NCBI Taxonomy" id="1293439"/>
    <lineage>
        <taxon>Bacteria</taxon>
        <taxon>Pseudomonadati</taxon>
        <taxon>Pseudomonadota</taxon>
        <taxon>Alphaproteobacteria</taxon>
        <taxon>Hyphomicrobiales</taxon>
        <taxon>Devosiaceae</taxon>
        <taxon>Devosia</taxon>
    </lineage>
</organism>
<protein>
    <recommendedName>
        <fullName evidence="8">RpiR family transcriptional regulator</fullName>
    </recommendedName>
</protein>
<name>A0A0F5QDQ9_9HYPH</name>
<dbReference type="STRING" id="1293439.WH87_11095"/>
<evidence type="ECO:0000259" key="5">
    <source>
        <dbReference type="PROSITE" id="PS51464"/>
    </source>
</evidence>
<dbReference type="PANTHER" id="PTHR30514">
    <property type="entry name" value="GLUCOKINASE"/>
    <property type="match status" value="1"/>
</dbReference>
<dbReference type="RefSeq" id="WP_046139744.1">
    <property type="nucleotide sequence ID" value="NZ_LANJ01000016.1"/>
</dbReference>
<dbReference type="Gene3D" id="3.40.50.10490">
    <property type="entry name" value="Glucose-6-phosphate isomerase like protein, domain 1"/>
    <property type="match status" value="1"/>
</dbReference>
<dbReference type="GO" id="GO:0003677">
    <property type="term" value="F:DNA binding"/>
    <property type="evidence" value="ECO:0007669"/>
    <property type="project" value="UniProtKB-KW"/>
</dbReference>
<keyword evidence="7" id="KW-1185">Reference proteome</keyword>
<sequence>MSADEFTLRVQSRLPELPPTMRRVAQYFEQNRVEAVSRSASELAHVIGTSDATVIRSAKALGYSGLPELKRTLAMLMAQTSPSDRFRQTLRATDADARQAIAQIIALQQQQLAEGFTSAALNQLQGVAEILDGAERIVGFGIGPTAYLVQYGLHLMRRHGRKTLALDATGSTLADQMLDLRAGDAILAFSYGRPYAEIEVLLSEAKTQGLKLIFVSDTADSRLSRQADVSVTVSRGGARGMALHGATLVWLEALIVALSVLASAQTTLGLEQLSRLRSPLGGKGGSI</sequence>
<dbReference type="InterPro" id="IPR009057">
    <property type="entry name" value="Homeodomain-like_sf"/>
</dbReference>
<dbReference type="InterPro" id="IPR000281">
    <property type="entry name" value="HTH_RpiR"/>
</dbReference>
<evidence type="ECO:0000256" key="1">
    <source>
        <dbReference type="ARBA" id="ARBA00023015"/>
    </source>
</evidence>
<evidence type="ECO:0000313" key="7">
    <source>
        <dbReference type="Proteomes" id="UP000033411"/>
    </source>
</evidence>
<dbReference type="EMBL" id="LANJ01000016">
    <property type="protein sequence ID" value="KKC38139.1"/>
    <property type="molecule type" value="Genomic_DNA"/>
</dbReference>
<dbReference type="CDD" id="cd05013">
    <property type="entry name" value="SIS_RpiR"/>
    <property type="match status" value="1"/>
</dbReference>
<accession>A0A0F5QDQ9</accession>
<dbReference type="OrthoDB" id="8683433at2"/>
<keyword evidence="1" id="KW-0805">Transcription regulation</keyword>
<dbReference type="InterPro" id="IPR047640">
    <property type="entry name" value="RpiR-like"/>
</dbReference>
<dbReference type="AlphaFoldDB" id="A0A0F5QDQ9"/>
<gene>
    <name evidence="6" type="ORF">WH87_11095</name>
</gene>
<dbReference type="InterPro" id="IPR001347">
    <property type="entry name" value="SIS_dom"/>
</dbReference>
<evidence type="ECO:0000256" key="2">
    <source>
        <dbReference type="ARBA" id="ARBA00023125"/>
    </source>
</evidence>
<keyword evidence="3" id="KW-0804">Transcription</keyword>
<dbReference type="SUPFAM" id="SSF46689">
    <property type="entry name" value="Homeodomain-like"/>
    <property type="match status" value="1"/>
</dbReference>
<evidence type="ECO:0000256" key="3">
    <source>
        <dbReference type="ARBA" id="ARBA00023163"/>
    </source>
</evidence>